<name>A0A5A5TWX8_LEUCI</name>
<comment type="caution">
    <text evidence="1">The sequence shown here is derived from an EMBL/GenBank/DDBJ whole genome shotgun (WGS) entry which is preliminary data.</text>
</comment>
<evidence type="ECO:0000313" key="2">
    <source>
        <dbReference type="Proteomes" id="UP000323274"/>
    </source>
</evidence>
<reference evidence="1 2" key="1">
    <citation type="submission" date="2019-04" db="EMBL/GenBank/DDBJ databases">
        <title>A pseudo-fructophilic Leuconostoc citreum strain F192-5 isolated from peel of satsuma mandarin: the first report for isolation and characterization of strain-dependent fructophilic-like characteristics.</title>
        <authorList>
            <person name="Maeno S."/>
            <person name="Tanizawa Y."/>
            <person name="Kajikawa A."/>
            <person name="Kanesaki Y."/>
            <person name="Kubota E."/>
            <person name="Arita M."/>
            <person name="Leon D."/>
            <person name="Endo A."/>
        </authorList>
    </citation>
    <scope>NUCLEOTIDE SEQUENCE [LARGE SCALE GENOMIC DNA]</scope>
    <source>
        <strain evidence="1 2">F192-5</strain>
    </source>
</reference>
<proteinExistence type="predicted"/>
<sequence>MSFSDYYSGVQHIGIPTKDLAAAEAFWTKLGFTKTGDFPVGNVIFMKRDNLVIETWQQDEVAGKPGAINHISMDTTDADAAFVAAKAEGFKLIDSEVQHLAFWEKGIKFFNIEGPDAVIVEFCEIVK</sequence>
<evidence type="ECO:0000313" key="1">
    <source>
        <dbReference type="EMBL" id="GDZ82807.1"/>
    </source>
</evidence>
<keyword evidence="1" id="KW-0456">Lyase</keyword>
<dbReference type="RefSeq" id="WP_004907397.1">
    <property type="nucleotide sequence ID" value="NZ_BJJW01000001.1"/>
</dbReference>
<dbReference type="CDD" id="cd06587">
    <property type="entry name" value="VOC"/>
    <property type="match status" value="1"/>
</dbReference>
<dbReference type="Proteomes" id="UP000323274">
    <property type="component" value="Unassembled WGS sequence"/>
</dbReference>
<organism evidence="1 2">
    <name type="scientific">Leuconostoc citreum</name>
    <dbReference type="NCBI Taxonomy" id="33964"/>
    <lineage>
        <taxon>Bacteria</taxon>
        <taxon>Bacillati</taxon>
        <taxon>Bacillota</taxon>
        <taxon>Bacilli</taxon>
        <taxon>Lactobacillales</taxon>
        <taxon>Lactobacillaceae</taxon>
        <taxon>Leuconostoc</taxon>
    </lineage>
</organism>
<dbReference type="InterPro" id="IPR029068">
    <property type="entry name" value="Glyas_Bleomycin-R_OHBP_Dase"/>
</dbReference>
<dbReference type="GO" id="GO:0016829">
    <property type="term" value="F:lyase activity"/>
    <property type="evidence" value="ECO:0007669"/>
    <property type="project" value="UniProtKB-KW"/>
</dbReference>
<dbReference type="Pfam" id="PF13669">
    <property type="entry name" value="Glyoxalase_4"/>
    <property type="match status" value="1"/>
</dbReference>
<dbReference type="GeneID" id="61102717"/>
<dbReference type="PROSITE" id="PS51819">
    <property type="entry name" value="VOC"/>
    <property type="match status" value="1"/>
</dbReference>
<dbReference type="Gene3D" id="3.10.180.10">
    <property type="entry name" value="2,3-Dihydroxybiphenyl 1,2-Dioxygenase, domain 1"/>
    <property type="match status" value="1"/>
</dbReference>
<dbReference type="SUPFAM" id="SSF54593">
    <property type="entry name" value="Glyoxalase/Bleomycin resistance protein/Dihydroxybiphenyl dioxygenase"/>
    <property type="match status" value="1"/>
</dbReference>
<gene>
    <name evidence="1" type="primary">gloA2_1</name>
    <name evidence="1" type="ORF">LCIT_00490</name>
</gene>
<accession>A0A5A5TWX8</accession>
<dbReference type="AlphaFoldDB" id="A0A5A5TWX8"/>
<dbReference type="EMBL" id="BJJW01000001">
    <property type="protein sequence ID" value="GDZ82807.1"/>
    <property type="molecule type" value="Genomic_DNA"/>
</dbReference>
<dbReference type="InterPro" id="IPR037523">
    <property type="entry name" value="VOC_core"/>
</dbReference>
<protein>
    <submittedName>
        <fullName evidence="1">Lactoylglutathione lyase</fullName>
    </submittedName>
</protein>